<reference evidence="1" key="1">
    <citation type="submission" date="2021-10" db="EMBL/GenBank/DDBJ databases">
        <title>Tropical sea cucumber genome reveals ecological adaptation and Cuvierian tubules defense mechanism.</title>
        <authorList>
            <person name="Chen T."/>
        </authorList>
    </citation>
    <scope>NUCLEOTIDE SEQUENCE</scope>
    <source>
        <strain evidence="1">Nanhai2018</strain>
        <tissue evidence="1">Muscle</tissue>
    </source>
</reference>
<evidence type="ECO:0000313" key="1">
    <source>
        <dbReference type="EMBL" id="KAJ8018131.1"/>
    </source>
</evidence>
<comment type="caution">
    <text evidence="1">The sequence shown here is derived from an EMBL/GenBank/DDBJ whole genome shotgun (WGS) entry which is preliminary data.</text>
</comment>
<name>A0A9Q0YAY1_HOLLE</name>
<proteinExistence type="predicted"/>
<protein>
    <submittedName>
        <fullName evidence="1">Uncharacterized protein</fullName>
    </submittedName>
</protein>
<dbReference type="AlphaFoldDB" id="A0A9Q0YAY1"/>
<dbReference type="PANTHER" id="PTHR33480">
    <property type="entry name" value="SET DOMAIN-CONTAINING PROTEIN-RELATED"/>
    <property type="match status" value="1"/>
</dbReference>
<sequence length="75" mass="8575">MHSERCFAPDVYYVPDGLSNFEKQLCEQFKRVEIVGKKGNTVTVLLTAGMKECVDLRLEKRKDIGIRENNISLSI</sequence>
<dbReference type="Proteomes" id="UP001152320">
    <property type="component" value="Unassembled WGS sequence"/>
</dbReference>
<accession>A0A9Q0YAY1</accession>
<dbReference type="PANTHER" id="PTHR33480:SF1">
    <property type="entry name" value="TYR RECOMBINASE DOMAIN-CONTAINING PROTEIN"/>
    <property type="match status" value="1"/>
</dbReference>
<evidence type="ECO:0000313" key="2">
    <source>
        <dbReference type="Proteomes" id="UP001152320"/>
    </source>
</evidence>
<keyword evidence="2" id="KW-1185">Reference proteome</keyword>
<organism evidence="1 2">
    <name type="scientific">Holothuria leucospilota</name>
    <name type="common">Black long sea cucumber</name>
    <name type="synonym">Mertensiothuria leucospilota</name>
    <dbReference type="NCBI Taxonomy" id="206669"/>
    <lineage>
        <taxon>Eukaryota</taxon>
        <taxon>Metazoa</taxon>
        <taxon>Echinodermata</taxon>
        <taxon>Eleutherozoa</taxon>
        <taxon>Echinozoa</taxon>
        <taxon>Holothuroidea</taxon>
        <taxon>Aspidochirotacea</taxon>
        <taxon>Aspidochirotida</taxon>
        <taxon>Holothuriidae</taxon>
        <taxon>Holothuria</taxon>
    </lineage>
</organism>
<dbReference type="EMBL" id="JAIZAY010000609">
    <property type="protein sequence ID" value="KAJ8018131.1"/>
    <property type="molecule type" value="Genomic_DNA"/>
</dbReference>
<gene>
    <name evidence="1" type="ORF">HOLleu_44050</name>
</gene>